<gene>
    <name evidence="3" type="ORF">Malapachy_0997</name>
</gene>
<dbReference type="Proteomes" id="UP000037751">
    <property type="component" value="Unassembled WGS sequence"/>
</dbReference>
<feature type="region of interest" description="Disordered" evidence="1">
    <location>
        <begin position="245"/>
        <end position="264"/>
    </location>
</feature>
<evidence type="ECO:0000313" key="3">
    <source>
        <dbReference type="EMBL" id="KOS14775.1"/>
    </source>
</evidence>
<feature type="compositionally biased region" description="Polar residues" evidence="1">
    <location>
        <begin position="178"/>
        <end position="202"/>
    </location>
</feature>
<evidence type="ECO:0008006" key="5">
    <source>
        <dbReference type="Google" id="ProtNLM"/>
    </source>
</evidence>
<keyword evidence="2" id="KW-0472">Membrane</keyword>
<accession>A0A0M9VPU5</accession>
<feature type="compositionally biased region" description="Low complexity" evidence="1">
    <location>
        <begin position="144"/>
        <end position="161"/>
    </location>
</feature>
<dbReference type="RefSeq" id="XP_017992407.1">
    <property type="nucleotide sequence ID" value="XM_018135509.1"/>
</dbReference>
<feature type="region of interest" description="Disordered" evidence="1">
    <location>
        <begin position="110"/>
        <end position="234"/>
    </location>
</feature>
<comment type="caution">
    <text evidence="3">The sequence shown here is derived from an EMBL/GenBank/DDBJ whole genome shotgun (WGS) entry which is preliminary data.</text>
</comment>
<keyword evidence="4" id="KW-1185">Reference proteome</keyword>
<keyword evidence="2" id="KW-0812">Transmembrane</keyword>
<proteinExistence type="predicted"/>
<dbReference type="VEuPathDB" id="FungiDB:Malapachy_0997"/>
<name>A0A0M9VPU5_9BASI</name>
<evidence type="ECO:0000313" key="4">
    <source>
        <dbReference type="Proteomes" id="UP000037751"/>
    </source>
</evidence>
<evidence type="ECO:0000256" key="1">
    <source>
        <dbReference type="SAM" id="MobiDB-lite"/>
    </source>
</evidence>
<feature type="transmembrane region" description="Helical" evidence="2">
    <location>
        <begin position="35"/>
        <end position="53"/>
    </location>
</feature>
<dbReference type="GeneID" id="28727384"/>
<evidence type="ECO:0000256" key="2">
    <source>
        <dbReference type="SAM" id="Phobius"/>
    </source>
</evidence>
<dbReference type="OrthoDB" id="3366659at2759"/>
<feature type="transmembrane region" description="Helical" evidence="2">
    <location>
        <begin position="65"/>
        <end position="85"/>
    </location>
</feature>
<dbReference type="EMBL" id="LGAV01000003">
    <property type="protein sequence ID" value="KOS14775.1"/>
    <property type="molecule type" value="Genomic_DNA"/>
</dbReference>
<organism evidence="3 4">
    <name type="scientific">Malassezia pachydermatis</name>
    <dbReference type="NCBI Taxonomy" id="77020"/>
    <lineage>
        <taxon>Eukaryota</taxon>
        <taxon>Fungi</taxon>
        <taxon>Dikarya</taxon>
        <taxon>Basidiomycota</taxon>
        <taxon>Ustilaginomycotina</taxon>
        <taxon>Malasseziomycetes</taxon>
        <taxon>Malasseziales</taxon>
        <taxon>Malasseziaceae</taxon>
        <taxon>Malassezia</taxon>
    </lineage>
</organism>
<feature type="compositionally biased region" description="Polar residues" evidence="1">
    <location>
        <begin position="212"/>
        <end position="231"/>
    </location>
</feature>
<reference evidence="3 4" key="1">
    <citation type="submission" date="2015-07" db="EMBL/GenBank/DDBJ databases">
        <title>Draft Genome Sequence of Malassezia furfur CBS1878 and Malassezia pachydermatis CBS1879.</title>
        <authorList>
            <person name="Triana S."/>
            <person name="Ohm R."/>
            <person name="Gonzalez A."/>
            <person name="DeCock H."/>
            <person name="Restrepo S."/>
            <person name="Celis A."/>
        </authorList>
    </citation>
    <scope>NUCLEOTIDE SEQUENCE [LARGE SCALE GENOMIC DNA]</scope>
    <source>
        <strain evidence="3 4">CBS 1879</strain>
    </source>
</reference>
<protein>
    <recommendedName>
        <fullName evidence="5">Transmembrane protein</fullName>
    </recommendedName>
</protein>
<feature type="compositionally biased region" description="Basic and acidic residues" evidence="1">
    <location>
        <begin position="168"/>
        <end position="177"/>
    </location>
</feature>
<dbReference type="AlphaFoldDB" id="A0A0M9VPU5"/>
<keyword evidence="2" id="KW-1133">Transmembrane helix</keyword>
<sequence>MADPSMNNGPSPPQRDEKLTARELEALRNISSNVWLARVCGFMGGMGTTYYFLRRSGRPIKPLANILLTLSGGFAGSFLMIPVGIGMSRSSLRSVEDPQHMARALHNAMEQRRRVGGPPGPLTDTPTEETNESIDLPASEADWSTVNPSSSPDVSSSTDASGASAVSRWDELRRDRTSTPSMWEQIRQNNARNSLPPRSSNAPKEPQETRAPANTFSTFTTTEPPMPQTKNSDYERAVREYHEAMERERQGIDVTTGFTEKSHW</sequence>